<dbReference type="Proteomes" id="UP000252586">
    <property type="component" value="Unassembled WGS sequence"/>
</dbReference>
<comment type="caution">
    <text evidence="6">The sequence shown here is derived from an EMBL/GenBank/DDBJ whole genome shotgun (WGS) entry which is preliminary data.</text>
</comment>
<evidence type="ECO:0000313" key="7">
    <source>
        <dbReference type="Proteomes" id="UP000252586"/>
    </source>
</evidence>
<dbReference type="PANTHER" id="PTHR48050:SF13">
    <property type="entry name" value="STEROL 3-BETA-GLUCOSYLTRANSFERASE UGT80A2"/>
    <property type="match status" value="1"/>
</dbReference>
<dbReference type="InterPro" id="IPR002213">
    <property type="entry name" value="UDP_glucos_trans"/>
</dbReference>
<dbReference type="AlphaFoldDB" id="A0A366DJ97"/>
<dbReference type="GO" id="GO:0016758">
    <property type="term" value="F:hexosyltransferase activity"/>
    <property type="evidence" value="ECO:0007669"/>
    <property type="project" value="UniProtKB-ARBA"/>
</dbReference>
<proteinExistence type="inferred from homology"/>
<evidence type="ECO:0000256" key="1">
    <source>
        <dbReference type="ARBA" id="ARBA00006962"/>
    </source>
</evidence>
<organism evidence="6 7">
    <name type="scientific">Nocardia puris</name>
    <dbReference type="NCBI Taxonomy" id="208602"/>
    <lineage>
        <taxon>Bacteria</taxon>
        <taxon>Bacillati</taxon>
        <taxon>Actinomycetota</taxon>
        <taxon>Actinomycetes</taxon>
        <taxon>Mycobacteriales</taxon>
        <taxon>Nocardiaceae</taxon>
        <taxon>Nocardia</taxon>
    </lineage>
</organism>
<dbReference type="OrthoDB" id="5488434at2"/>
<accession>A0A366DJ97</accession>
<dbReference type="GO" id="GO:0017000">
    <property type="term" value="P:antibiotic biosynthetic process"/>
    <property type="evidence" value="ECO:0007669"/>
    <property type="project" value="UniProtKB-ARBA"/>
</dbReference>
<dbReference type="PANTHER" id="PTHR48050">
    <property type="entry name" value="STEROL 3-BETA-GLUCOSYLTRANSFERASE"/>
    <property type="match status" value="1"/>
</dbReference>
<dbReference type="RefSeq" id="WP_067510804.1">
    <property type="nucleotide sequence ID" value="NZ_QNRE01000006.1"/>
</dbReference>
<dbReference type="CDD" id="cd03784">
    <property type="entry name" value="GT1_Gtf-like"/>
    <property type="match status" value="1"/>
</dbReference>
<dbReference type="GO" id="GO:0008194">
    <property type="term" value="F:UDP-glycosyltransferase activity"/>
    <property type="evidence" value="ECO:0007669"/>
    <property type="project" value="InterPro"/>
</dbReference>
<comment type="similarity">
    <text evidence="1">Belongs to the glycosyltransferase 28 family.</text>
</comment>
<dbReference type="InterPro" id="IPR048284">
    <property type="entry name" value="EryCIII-like_N"/>
</dbReference>
<feature type="domain" description="Erythromycin biosynthesis protein CIII-like C-terminal" evidence="4">
    <location>
        <begin position="235"/>
        <end position="380"/>
    </location>
</feature>
<evidence type="ECO:0000256" key="3">
    <source>
        <dbReference type="ARBA" id="ARBA00022679"/>
    </source>
</evidence>
<dbReference type="SUPFAM" id="SSF53756">
    <property type="entry name" value="UDP-Glycosyltransferase/glycogen phosphorylase"/>
    <property type="match status" value="1"/>
</dbReference>
<keyword evidence="2" id="KW-0328">Glycosyltransferase</keyword>
<evidence type="ECO:0000256" key="2">
    <source>
        <dbReference type="ARBA" id="ARBA00022676"/>
    </source>
</evidence>
<sequence>MKFLIVPVPSAGHLLAMVPFCWALRLAGHEILVASRAEVVATAQRAGLDAADLPELAVPMDTLRNQVNPSMFPVPAFADREAATGRGLWEVAARRWHQHAEQFLAPFARVAREWGAQVIVTDPLATLGRVLAAELGVPVVSHRWGIDPTGGPFTESTTDLLARTPGAEPVAVLDICPPGVQAPDAVPGTPMRFVPFNGTGMLPPQPVPDSRRPRVVVCFGGSVLALTGSRPLRAVVDALARVPEIDVVVAASAADRALLGATPDHVRVLEQVPLQLFLPGSDLLIHHGGSTTGLTACRYGVSQLVLPQMFDQFDYARGIVRVGAGIAAEDAVAQADIDGLADSVRTLLDTPGYRAAAGAVAAALRDTPAPATVADAVVELLGDRVGLAA</sequence>
<feature type="domain" description="Erythromycin biosynthesis protein CIII-like N-terminal" evidence="5">
    <location>
        <begin position="22"/>
        <end position="220"/>
    </location>
</feature>
<dbReference type="STRING" id="1210090.GCA_001613185_04088"/>
<keyword evidence="7" id="KW-1185">Reference proteome</keyword>
<dbReference type="EMBL" id="QNRE01000006">
    <property type="protein sequence ID" value="RBO90160.1"/>
    <property type="molecule type" value="Genomic_DNA"/>
</dbReference>
<keyword evidence="3 6" id="KW-0808">Transferase</keyword>
<evidence type="ECO:0000313" key="6">
    <source>
        <dbReference type="EMBL" id="RBO90160.1"/>
    </source>
</evidence>
<name>A0A366DJ97_9NOCA</name>
<gene>
    <name evidence="6" type="ORF">DFR74_10644</name>
</gene>
<dbReference type="Pfam" id="PF06722">
    <property type="entry name" value="EryCIII-like_C"/>
    <property type="match status" value="1"/>
</dbReference>
<dbReference type="Pfam" id="PF21036">
    <property type="entry name" value="EryCIII-like_N"/>
    <property type="match status" value="1"/>
</dbReference>
<reference evidence="6 7" key="1">
    <citation type="submission" date="2018-06" db="EMBL/GenBank/DDBJ databases">
        <title>Genomic Encyclopedia of Type Strains, Phase IV (KMG-IV): sequencing the most valuable type-strain genomes for metagenomic binning, comparative biology and taxonomic classification.</title>
        <authorList>
            <person name="Goeker M."/>
        </authorList>
    </citation>
    <scope>NUCLEOTIDE SEQUENCE [LARGE SCALE GENOMIC DNA]</scope>
    <source>
        <strain evidence="6 7">DSM 44599</strain>
    </source>
</reference>
<dbReference type="Gene3D" id="3.40.50.2000">
    <property type="entry name" value="Glycogen Phosphorylase B"/>
    <property type="match status" value="2"/>
</dbReference>
<protein>
    <submittedName>
        <fullName evidence="6">Glycosyltransferase/glycosyltransferase</fullName>
    </submittedName>
</protein>
<evidence type="ECO:0000259" key="4">
    <source>
        <dbReference type="Pfam" id="PF06722"/>
    </source>
</evidence>
<dbReference type="InterPro" id="IPR050426">
    <property type="entry name" value="Glycosyltransferase_28"/>
</dbReference>
<dbReference type="InterPro" id="IPR010610">
    <property type="entry name" value="EryCIII-like_C"/>
</dbReference>
<evidence type="ECO:0000259" key="5">
    <source>
        <dbReference type="Pfam" id="PF21036"/>
    </source>
</evidence>